<gene>
    <name evidence="1" type="ORF">HNR46_003851</name>
</gene>
<name>A0A840VIC4_9BACT</name>
<keyword evidence="2" id="KW-1185">Reference proteome</keyword>
<dbReference type="EMBL" id="JACHFD010000029">
    <property type="protein sequence ID" value="MBB5353590.1"/>
    <property type="molecule type" value="Genomic_DNA"/>
</dbReference>
<reference evidence="1 2" key="1">
    <citation type="submission" date="2020-08" db="EMBL/GenBank/DDBJ databases">
        <title>Genomic Encyclopedia of Type Strains, Phase IV (KMG-IV): sequencing the most valuable type-strain genomes for metagenomic binning, comparative biology and taxonomic classification.</title>
        <authorList>
            <person name="Goeker M."/>
        </authorList>
    </citation>
    <scope>NUCLEOTIDE SEQUENCE [LARGE SCALE GENOMIC DNA]</scope>
    <source>
        <strain evidence="1 2">YC6886</strain>
    </source>
</reference>
<protein>
    <submittedName>
        <fullName evidence="1">Uncharacterized protein</fullName>
    </submittedName>
</protein>
<dbReference type="Proteomes" id="UP000557717">
    <property type="component" value="Unassembled WGS sequence"/>
</dbReference>
<comment type="caution">
    <text evidence="1">The sequence shown here is derived from an EMBL/GenBank/DDBJ whole genome shotgun (WGS) entry which is preliminary data.</text>
</comment>
<dbReference type="AlphaFoldDB" id="A0A840VIC4"/>
<evidence type="ECO:0000313" key="2">
    <source>
        <dbReference type="Proteomes" id="UP000557717"/>
    </source>
</evidence>
<evidence type="ECO:0000313" key="1">
    <source>
        <dbReference type="EMBL" id="MBB5353590.1"/>
    </source>
</evidence>
<proteinExistence type="predicted"/>
<sequence>MASIVLNKNVGPASPKLVVISNAEGFRLRFTPLGSFLPGLGSILLRQWECSGVATTCAVSRPWLRSSHPSPRAGRREP</sequence>
<accession>A0A840VIC4</accession>
<organism evidence="1 2">
    <name type="scientific">Haloferula luteola</name>
    <dbReference type="NCBI Taxonomy" id="595692"/>
    <lineage>
        <taxon>Bacteria</taxon>
        <taxon>Pseudomonadati</taxon>
        <taxon>Verrucomicrobiota</taxon>
        <taxon>Verrucomicrobiia</taxon>
        <taxon>Verrucomicrobiales</taxon>
        <taxon>Verrucomicrobiaceae</taxon>
        <taxon>Haloferula</taxon>
    </lineage>
</organism>